<comment type="function">
    <text evidence="7">Component of the large ribosomal subunit. The ribosome is a large ribonucleoprotein complex responsible for the synthesis of proteins in the cell.</text>
</comment>
<dbReference type="GO" id="GO:0006412">
    <property type="term" value="P:translation"/>
    <property type="evidence" value="ECO:0007669"/>
    <property type="project" value="InterPro"/>
</dbReference>
<dbReference type="Ensembl" id="ENSSSCT00070036745.1">
    <property type="protein sequence ID" value="ENSSSCP00070030717.1"/>
    <property type="gene ID" value="ENSSSCG00070018645.1"/>
</dbReference>
<dbReference type="GO" id="GO:1990904">
    <property type="term" value="C:ribonucleoprotein complex"/>
    <property type="evidence" value="ECO:0007669"/>
    <property type="project" value="UniProtKB-KW"/>
</dbReference>
<protein>
    <recommendedName>
        <fullName evidence="8">Large ribosomal subunit protein eL22</fullName>
    </recommendedName>
    <alternativeName>
        <fullName evidence="9">60S ribosomal protein L22</fullName>
    </alternativeName>
</protein>
<sequence length="52" mass="5615">MDAANFEQFLQERIEVNGKAGKFGGGVVTIKRSKSIIIVASEVPFPKPAIPK</sequence>
<dbReference type="AlphaFoldDB" id="A0A4X1UQA0"/>
<dbReference type="GO" id="GO:0005737">
    <property type="term" value="C:cytoplasm"/>
    <property type="evidence" value="ECO:0007669"/>
    <property type="project" value="UniProtKB-SubCell"/>
</dbReference>
<dbReference type="GO" id="GO:0005840">
    <property type="term" value="C:ribosome"/>
    <property type="evidence" value="ECO:0007669"/>
    <property type="project" value="UniProtKB-KW"/>
</dbReference>
<evidence type="ECO:0000313" key="11">
    <source>
        <dbReference type="Proteomes" id="UP000314985"/>
    </source>
</evidence>
<comment type="subcellular location">
    <subcellularLocation>
        <location evidence="1">Cytoplasm</location>
    </subcellularLocation>
</comment>
<evidence type="ECO:0000313" key="10">
    <source>
        <dbReference type="Ensembl" id="ENSSSCP00070030717.1"/>
    </source>
</evidence>
<dbReference type="GO" id="GO:0003735">
    <property type="term" value="F:structural constituent of ribosome"/>
    <property type="evidence" value="ECO:0007669"/>
    <property type="project" value="InterPro"/>
</dbReference>
<dbReference type="Proteomes" id="UP000314985">
    <property type="component" value="Chromosome 6"/>
</dbReference>
<dbReference type="PANTHER" id="PTHR10064">
    <property type="entry name" value="60S RIBOSOMAL PROTEIN L22"/>
    <property type="match status" value="1"/>
</dbReference>
<dbReference type="Gene3D" id="3.30.1360.210">
    <property type="match status" value="1"/>
</dbReference>
<dbReference type="PANTHER" id="PTHR10064:SF2">
    <property type="entry name" value="LARGE RIBOSOMAL SUBUNIT PROTEIN EL22"/>
    <property type="match status" value="1"/>
</dbReference>
<comment type="subunit">
    <text evidence="3">Component of the large ribosomal subunit.</text>
</comment>
<organism evidence="10 11">
    <name type="scientific">Sus scrofa</name>
    <name type="common">Pig</name>
    <dbReference type="NCBI Taxonomy" id="9823"/>
    <lineage>
        <taxon>Eukaryota</taxon>
        <taxon>Metazoa</taxon>
        <taxon>Chordata</taxon>
        <taxon>Craniata</taxon>
        <taxon>Vertebrata</taxon>
        <taxon>Euteleostomi</taxon>
        <taxon>Mammalia</taxon>
        <taxon>Eutheria</taxon>
        <taxon>Laurasiatheria</taxon>
        <taxon>Artiodactyla</taxon>
        <taxon>Suina</taxon>
        <taxon>Suidae</taxon>
        <taxon>Sus</taxon>
    </lineage>
</organism>
<keyword evidence="6" id="KW-0687">Ribonucleoprotein</keyword>
<dbReference type="InterPro" id="IPR038526">
    <property type="entry name" value="Ribosomal_eL22_sf"/>
</dbReference>
<comment type="similarity">
    <text evidence="2">Belongs to the eukaryotic ribosomal protein eL22 family.</text>
</comment>
<evidence type="ECO:0000256" key="1">
    <source>
        <dbReference type="ARBA" id="ARBA00004496"/>
    </source>
</evidence>
<keyword evidence="4" id="KW-0963">Cytoplasm</keyword>
<dbReference type="Pfam" id="PF01776">
    <property type="entry name" value="Ribosomal_L22e"/>
    <property type="match status" value="1"/>
</dbReference>
<accession>A0A4X1UQA0</accession>
<proteinExistence type="inferred from homology"/>
<reference evidence="10 11" key="1">
    <citation type="submission" date="2017-08" db="EMBL/GenBank/DDBJ databases">
        <title>USMARCv1.0.</title>
        <authorList>
            <person name="Hannum G.I."/>
            <person name="Koren S."/>
            <person name="Schroeder S.G."/>
            <person name="Chin S.C."/>
            <person name="Nonneman D.J."/>
            <person name="Becker S.A."/>
            <person name="Rosen B.D."/>
            <person name="Bickhart D.M."/>
            <person name="Putnam N.H."/>
            <person name="Green R.E."/>
            <person name="Tuggle C.K."/>
            <person name="Liu H."/>
            <person name="Rohrer G.A."/>
            <person name="Warr A."/>
            <person name="Hall R."/>
            <person name="Kim K."/>
            <person name="Hume D.A."/>
            <person name="Talbot R."/>
            <person name="Chow W."/>
            <person name="Howe K."/>
            <person name="Schwartz A.S."/>
            <person name="Watson M."/>
            <person name="Archibald A.L."/>
            <person name="Phillippy A.M."/>
            <person name="Smith T.P.L."/>
        </authorList>
    </citation>
    <scope>NUCLEOTIDE SEQUENCE [LARGE SCALE GENOMIC DNA]</scope>
</reference>
<keyword evidence="5" id="KW-0689">Ribosomal protein</keyword>
<evidence type="ECO:0000256" key="8">
    <source>
        <dbReference type="ARBA" id="ARBA00040613"/>
    </source>
</evidence>
<evidence type="ECO:0000256" key="6">
    <source>
        <dbReference type="ARBA" id="ARBA00023274"/>
    </source>
</evidence>
<evidence type="ECO:0000256" key="3">
    <source>
        <dbReference type="ARBA" id="ARBA00011133"/>
    </source>
</evidence>
<evidence type="ECO:0000256" key="4">
    <source>
        <dbReference type="ARBA" id="ARBA00022490"/>
    </source>
</evidence>
<dbReference type="InterPro" id="IPR002671">
    <property type="entry name" value="Ribosomal_eL22"/>
</dbReference>
<evidence type="ECO:0000256" key="9">
    <source>
        <dbReference type="ARBA" id="ARBA00041214"/>
    </source>
</evidence>
<reference evidence="10" key="2">
    <citation type="submission" date="2025-08" db="UniProtKB">
        <authorList>
            <consortium name="Ensembl"/>
        </authorList>
    </citation>
    <scope>IDENTIFICATION</scope>
</reference>
<name>A0A4X1UQA0_PIG</name>
<evidence type="ECO:0000256" key="7">
    <source>
        <dbReference type="ARBA" id="ARBA00034092"/>
    </source>
</evidence>
<evidence type="ECO:0000256" key="2">
    <source>
        <dbReference type="ARBA" id="ARBA00007817"/>
    </source>
</evidence>
<evidence type="ECO:0000256" key="5">
    <source>
        <dbReference type="ARBA" id="ARBA00022980"/>
    </source>
</evidence>